<proteinExistence type="predicted"/>
<keyword evidence="1" id="KW-0175">Coiled coil</keyword>
<gene>
    <name evidence="3" type="ORF">SAMN04488523_107128</name>
</gene>
<evidence type="ECO:0000256" key="2">
    <source>
        <dbReference type="SAM" id="Phobius"/>
    </source>
</evidence>
<name>A0A1I2APU5_9RHOB</name>
<dbReference type="PANTHER" id="PTHR32309:SF31">
    <property type="entry name" value="CAPSULAR EXOPOLYSACCHARIDE FAMILY"/>
    <property type="match status" value="1"/>
</dbReference>
<evidence type="ECO:0000313" key="3">
    <source>
        <dbReference type="EMBL" id="SFE44900.1"/>
    </source>
</evidence>
<sequence length="431" mass="47999">MGPIYSLDDFLDMVRRRAVLIAFVIFAGCIASVLWALSKPHLYSSSEVIQIEQPKIDSALAPTTVAGSSARRLQLIQQQLMARSTLLEIIAKYDLYDNLTALRPSEKVDLLRRSVTITGVAAAREGFSEDGTISVLTITAEMDSAVRAQAVAHEIADRTRALSAEQRTSQTRETLDFFLRQEENLSRDIANLEGELATFRAENDLSIEGSLNFRRAEVASLNDSLLELDRQIITTELARTGIDRSARAATVTRQERELDDQLESLRTQRALLAERRATLTESIETTPEVDRALANYERRMAQLQSQLDVTSARRNEAEVGFSLETDARGERLITIEEAQVPDYPITMSRKIRAIMGGGASVLAALVLALLLELRRPVIRTARQMERETGLMPVVSIPEAKSSKAPRRVSSLWQQRRAAGQKGRAARLARRN</sequence>
<dbReference type="PANTHER" id="PTHR32309">
    <property type="entry name" value="TYROSINE-PROTEIN KINASE"/>
    <property type="match status" value="1"/>
</dbReference>
<dbReference type="AlphaFoldDB" id="A0A1I2APU5"/>
<keyword evidence="2" id="KW-0812">Transmembrane</keyword>
<feature type="transmembrane region" description="Helical" evidence="2">
    <location>
        <begin position="18"/>
        <end position="37"/>
    </location>
</feature>
<dbReference type="InterPro" id="IPR050445">
    <property type="entry name" value="Bact_polysacc_biosynth/exp"/>
</dbReference>
<evidence type="ECO:0000313" key="4">
    <source>
        <dbReference type="Proteomes" id="UP000198977"/>
    </source>
</evidence>
<evidence type="ECO:0000256" key="1">
    <source>
        <dbReference type="SAM" id="Coils"/>
    </source>
</evidence>
<organism evidence="3 4">
    <name type="scientific">Sulfitobacter brevis</name>
    <dbReference type="NCBI Taxonomy" id="74348"/>
    <lineage>
        <taxon>Bacteria</taxon>
        <taxon>Pseudomonadati</taxon>
        <taxon>Pseudomonadota</taxon>
        <taxon>Alphaproteobacteria</taxon>
        <taxon>Rhodobacterales</taxon>
        <taxon>Roseobacteraceae</taxon>
        <taxon>Sulfitobacter</taxon>
    </lineage>
</organism>
<feature type="transmembrane region" description="Helical" evidence="2">
    <location>
        <begin position="353"/>
        <end position="373"/>
    </location>
</feature>
<keyword evidence="2" id="KW-1133">Transmembrane helix</keyword>
<dbReference type="STRING" id="74348.SAMN04488523_107128"/>
<dbReference type="Proteomes" id="UP000198977">
    <property type="component" value="Unassembled WGS sequence"/>
</dbReference>
<protein>
    <submittedName>
        <fullName evidence="3">Uncharacterized protein involved in exopolysaccharide biosynthesis</fullName>
    </submittedName>
</protein>
<feature type="coiled-coil region" evidence="1">
    <location>
        <begin position="175"/>
        <end position="202"/>
    </location>
</feature>
<accession>A0A1I2APU5</accession>
<keyword evidence="4" id="KW-1185">Reference proteome</keyword>
<dbReference type="OrthoDB" id="7642308at2"/>
<dbReference type="EMBL" id="FOMW01000007">
    <property type="protein sequence ID" value="SFE44900.1"/>
    <property type="molecule type" value="Genomic_DNA"/>
</dbReference>
<reference evidence="4" key="1">
    <citation type="submission" date="2016-10" db="EMBL/GenBank/DDBJ databases">
        <authorList>
            <person name="Varghese N."/>
            <person name="Submissions S."/>
        </authorList>
    </citation>
    <scope>NUCLEOTIDE SEQUENCE [LARGE SCALE GENOMIC DNA]</scope>
    <source>
        <strain evidence="4">DSM 11443</strain>
    </source>
</reference>
<feature type="coiled-coil region" evidence="1">
    <location>
        <begin position="248"/>
        <end position="313"/>
    </location>
</feature>
<keyword evidence="2" id="KW-0472">Membrane</keyword>
<dbReference type="RefSeq" id="WP_093923960.1">
    <property type="nucleotide sequence ID" value="NZ_FOMW01000007.1"/>
</dbReference>